<organism evidence="1 2">
    <name type="scientific">Klebsiella aerogenes</name>
    <name type="common">Enterobacter aerogenes</name>
    <dbReference type="NCBI Taxonomy" id="548"/>
    <lineage>
        <taxon>Bacteria</taxon>
        <taxon>Pseudomonadati</taxon>
        <taxon>Pseudomonadota</taxon>
        <taxon>Gammaproteobacteria</taxon>
        <taxon>Enterobacterales</taxon>
        <taxon>Enterobacteriaceae</taxon>
        <taxon>Klebsiella/Raoultella group</taxon>
        <taxon>Klebsiella</taxon>
    </lineage>
</organism>
<sequence length="122" mass="14085">MNGDFPYSSREKLIRALNRPVHNEHILHQTLKHTLQGDELWSLVRLTMLIDTPGYSAGQSATLICCDLLQQSEGMWGYQSFTESNELCYFNCPLDYLVQAPVVSALWRIRVRLHHLARRTKA</sequence>
<protein>
    <submittedName>
        <fullName evidence="1">Uncharacterized protein</fullName>
    </submittedName>
</protein>
<dbReference type="EMBL" id="CP055904">
    <property type="protein sequence ID" value="QMR41510.1"/>
    <property type="molecule type" value="Genomic_DNA"/>
</dbReference>
<dbReference type="Proteomes" id="UP000514462">
    <property type="component" value="Chromosome"/>
</dbReference>
<dbReference type="AlphaFoldDB" id="A0AAP9U6S6"/>
<name>A0AAP9U6S6_KLEAE</name>
<evidence type="ECO:0000313" key="2">
    <source>
        <dbReference type="Proteomes" id="UP000514462"/>
    </source>
</evidence>
<proteinExistence type="predicted"/>
<reference evidence="2" key="1">
    <citation type="submission" date="2020-06" db="EMBL/GenBank/DDBJ databases">
        <title>REHAB project genomes.</title>
        <authorList>
            <person name="Shaw L.P."/>
        </authorList>
    </citation>
    <scope>NUCLEOTIDE SEQUENCE [LARGE SCALE GENOMIC DNA]</scope>
    <source>
        <strain evidence="2">RHBSTW-00938</strain>
    </source>
</reference>
<dbReference type="RefSeq" id="WP_182014605.1">
    <property type="nucleotide sequence ID" value="NZ_CP055904.1"/>
</dbReference>
<accession>A0AAP9U6S6</accession>
<evidence type="ECO:0000313" key="1">
    <source>
        <dbReference type="EMBL" id="QMR41510.1"/>
    </source>
</evidence>
<gene>
    <name evidence="1" type="ORF">HV331_19295</name>
</gene>